<proteinExistence type="predicted"/>
<evidence type="ECO:0000313" key="2">
    <source>
        <dbReference type="EMBL" id="MDR6939607.1"/>
    </source>
</evidence>
<dbReference type="Proteomes" id="UP001266099">
    <property type="component" value="Unassembled WGS sequence"/>
</dbReference>
<comment type="caution">
    <text evidence="2">The sequence shown here is derived from an EMBL/GenBank/DDBJ whole genome shotgun (WGS) entry which is preliminary data.</text>
</comment>
<dbReference type="InterPro" id="IPR012042">
    <property type="entry name" value="NeuTTM/CthTTM-like"/>
</dbReference>
<protein>
    <submittedName>
        <fullName evidence="2">CYTH domain-containing protein</fullName>
    </submittedName>
</protein>
<dbReference type="Gene3D" id="2.40.320.10">
    <property type="entry name" value="Hypothetical Protein Pfu-838710-001"/>
    <property type="match status" value="1"/>
</dbReference>
<organism evidence="2 3">
    <name type="scientific">Arcanobacterium hippocoleae</name>
    <dbReference type="NCBI Taxonomy" id="149017"/>
    <lineage>
        <taxon>Bacteria</taxon>
        <taxon>Bacillati</taxon>
        <taxon>Actinomycetota</taxon>
        <taxon>Actinomycetes</taxon>
        <taxon>Actinomycetales</taxon>
        <taxon>Actinomycetaceae</taxon>
        <taxon>Arcanobacterium</taxon>
    </lineage>
</organism>
<dbReference type="InterPro" id="IPR023577">
    <property type="entry name" value="CYTH_domain"/>
</dbReference>
<gene>
    <name evidence="2" type="ORF">J2S36_001150</name>
</gene>
<feature type="domain" description="CYTH" evidence="1">
    <location>
        <begin position="15"/>
        <end position="201"/>
    </location>
</feature>
<evidence type="ECO:0000313" key="3">
    <source>
        <dbReference type="Proteomes" id="UP001266099"/>
    </source>
</evidence>
<accession>A0ABU1T2K3</accession>
<dbReference type="PANTHER" id="PTHR40114">
    <property type="entry name" value="SLR0698 PROTEIN"/>
    <property type="match status" value="1"/>
</dbReference>
<dbReference type="RefSeq" id="WP_309956409.1">
    <property type="nucleotide sequence ID" value="NZ_CP136414.1"/>
</dbReference>
<dbReference type="PANTHER" id="PTHR40114:SF1">
    <property type="entry name" value="SLR0698 PROTEIN"/>
    <property type="match status" value="1"/>
</dbReference>
<dbReference type="InterPro" id="IPR033469">
    <property type="entry name" value="CYTH-like_dom_sf"/>
</dbReference>
<sequence length="228" mass="25794">MHEQLHEGADGREIPFEFERKFFVANLPQAAREHGSQQIIVQAYVFAQGGYAIRVRLSFRGMGEIEFPKFAEAVDFLGAYERKILTQLLSRSETADSASVQATIAVKSPSVNGERYELEHEMDLDVAVQILQRSGNLVLKSRYSLWVSEDGWEFDVFAGQNEGLIVAECERLSPVVDLQIPDFAVTEVTADARFTNDSLAKEPWNQWDTQFRQELAARGPFFLDLRSA</sequence>
<dbReference type="SMART" id="SM01118">
    <property type="entry name" value="CYTH"/>
    <property type="match status" value="1"/>
</dbReference>
<dbReference type="EMBL" id="JAVDUJ010000001">
    <property type="protein sequence ID" value="MDR6939607.1"/>
    <property type="molecule type" value="Genomic_DNA"/>
</dbReference>
<name>A0ABU1T2K3_9ACTO</name>
<reference evidence="2 3" key="1">
    <citation type="submission" date="2023-07" db="EMBL/GenBank/DDBJ databases">
        <title>Sequencing the genomes of 1000 actinobacteria strains.</title>
        <authorList>
            <person name="Klenk H.-P."/>
        </authorList>
    </citation>
    <scope>NUCLEOTIDE SEQUENCE [LARGE SCALE GENOMIC DNA]</scope>
    <source>
        <strain evidence="2 3">DSM 15539</strain>
    </source>
</reference>
<keyword evidence="3" id="KW-1185">Reference proteome</keyword>
<evidence type="ECO:0000259" key="1">
    <source>
        <dbReference type="SMART" id="SM01118"/>
    </source>
</evidence>
<dbReference type="SUPFAM" id="SSF55154">
    <property type="entry name" value="CYTH-like phosphatases"/>
    <property type="match status" value="1"/>
</dbReference>